<accession>A0ABR1AM78</accession>
<organism evidence="1 2">
    <name type="scientific">Polyplax serrata</name>
    <name type="common">Common mouse louse</name>
    <dbReference type="NCBI Taxonomy" id="468196"/>
    <lineage>
        <taxon>Eukaryota</taxon>
        <taxon>Metazoa</taxon>
        <taxon>Ecdysozoa</taxon>
        <taxon>Arthropoda</taxon>
        <taxon>Hexapoda</taxon>
        <taxon>Insecta</taxon>
        <taxon>Pterygota</taxon>
        <taxon>Neoptera</taxon>
        <taxon>Paraneoptera</taxon>
        <taxon>Psocodea</taxon>
        <taxon>Troctomorpha</taxon>
        <taxon>Phthiraptera</taxon>
        <taxon>Anoplura</taxon>
        <taxon>Polyplacidae</taxon>
        <taxon>Polyplax</taxon>
    </lineage>
</organism>
<dbReference type="Proteomes" id="UP001359485">
    <property type="component" value="Unassembled WGS sequence"/>
</dbReference>
<dbReference type="EMBL" id="JAWJWF010000047">
    <property type="protein sequence ID" value="KAK6622403.1"/>
    <property type="molecule type" value="Genomic_DNA"/>
</dbReference>
<protein>
    <submittedName>
        <fullName evidence="1">Uncharacterized protein</fullName>
    </submittedName>
</protein>
<sequence length="67" mass="7896">MRGSHLHHLSPLLQPAKYKDIQVIHKTTYRDKIHWTGEEEHDRLWRDGPCAMWMTQPLKAPPKLSPS</sequence>
<keyword evidence="2" id="KW-1185">Reference proteome</keyword>
<evidence type="ECO:0000313" key="1">
    <source>
        <dbReference type="EMBL" id="KAK6622403.1"/>
    </source>
</evidence>
<comment type="caution">
    <text evidence="1">The sequence shown here is derived from an EMBL/GenBank/DDBJ whole genome shotgun (WGS) entry which is preliminary data.</text>
</comment>
<evidence type="ECO:0000313" key="2">
    <source>
        <dbReference type="Proteomes" id="UP001359485"/>
    </source>
</evidence>
<name>A0ABR1AM78_POLSC</name>
<gene>
    <name evidence="1" type="ORF">RUM44_002214</name>
</gene>
<proteinExistence type="predicted"/>
<reference evidence="1 2" key="1">
    <citation type="submission" date="2023-09" db="EMBL/GenBank/DDBJ databases">
        <title>Genomes of two closely related lineages of the louse Polyplax serrata with different host specificities.</title>
        <authorList>
            <person name="Martinu J."/>
            <person name="Tarabai H."/>
            <person name="Stefka J."/>
            <person name="Hypsa V."/>
        </authorList>
    </citation>
    <scope>NUCLEOTIDE SEQUENCE [LARGE SCALE GENOMIC DNA]</scope>
    <source>
        <strain evidence="1">98ZLc_SE</strain>
    </source>
</reference>